<dbReference type="EMBL" id="CP003362">
    <property type="protein sequence ID" value="AGB48747.1"/>
    <property type="molecule type" value="Genomic_DNA"/>
</dbReference>
<dbReference type="GeneID" id="14407586"/>
<evidence type="ECO:0000313" key="1">
    <source>
        <dbReference type="EMBL" id="AGB48747.1"/>
    </source>
</evidence>
<dbReference type="Pfam" id="PF24830">
    <property type="entry name" value="DUF7714"/>
    <property type="match status" value="1"/>
</dbReference>
<dbReference type="STRING" id="867904.Metho_0480"/>
<dbReference type="AlphaFoldDB" id="L0KTI5"/>
<keyword evidence="2" id="KW-1185">Reference proteome</keyword>
<protein>
    <submittedName>
        <fullName evidence="1">Uncharacterized protein</fullName>
    </submittedName>
</protein>
<dbReference type="RefSeq" id="WP_015323916.1">
    <property type="nucleotide sequence ID" value="NC_019977.1"/>
</dbReference>
<dbReference type="InterPro" id="IPR056131">
    <property type="entry name" value="DUF7714"/>
</dbReference>
<name>L0KTI5_METHD</name>
<gene>
    <name evidence="1" type="ordered locus">Metho_0480</name>
</gene>
<dbReference type="Proteomes" id="UP000010866">
    <property type="component" value="Chromosome"/>
</dbReference>
<accession>L0KTI5</accession>
<reference evidence="2" key="1">
    <citation type="submission" date="2012-02" db="EMBL/GenBank/DDBJ databases">
        <title>Complete sequence of chromosome of Methanomethylovorans hollandica DSM 15978.</title>
        <authorList>
            <person name="Lucas S."/>
            <person name="Copeland A."/>
            <person name="Lapidus A."/>
            <person name="Glavina del Rio T."/>
            <person name="Dalin E."/>
            <person name="Tice H."/>
            <person name="Bruce D."/>
            <person name="Goodwin L."/>
            <person name="Pitluck S."/>
            <person name="Peters L."/>
            <person name="Mikhailova N."/>
            <person name="Held B."/>
            <person name="Kyrpides N."/>
            <person name="Mavromatis K."/>
            <person name="Ivanova N."/>
            <person name="Brettin T."/>
            <person name="Detter J.C."/>
            <person name="Han C."/>
            <person name="Larimer F."/>
            <person name="Land M."/>
            <person name="Hauser L."/>
            <person name="Markowitz V."/>
            <person name="Cheng J.-F."/>
            <person name="Hugenholtz P."/>
            <person name="Woyke T."/>
            <person name="Wu D."/>
            <person name="Spring S."/>
            <person name="Schroeder M."/>
            <person name="Brambilla E."/>
            <person name="Klenk H.-P."/>
            <person name="Eisen J.A."/>
        </authorList>
    </citation>
    <scope>NUCLEOTIDE SEQUENCE [LARGE SCALE GENOMIC DNA]</scope>
    <source>
        <strain evidence="2">DSM 15978 / NBRC 107637 / DMS1</strain>
    </source>
</reference>
<dbReference type="OrthoDB" id="52943at2157"/>
<evidence type="ECO:0000313" key="2">
    <source>
        <dbReference type="Proteomes" id="UP000010866"/>
    </source>
</evidence>
<dbReference type="HOGENOM" id="CLU_978633_0_0_2"/>
<dbReference type="KEGG" id="mhz:Metho_0480"/>
<organism evidence="1 2">
    <name type="scientific">Methanomethylovorans hollandica (strain DSM 15978 / NBRC 107637 / DMS1)</name>
    <dbReference type="NCBI Taxonomy" id="867904"/>
    <lineage>
        <taxon>Archaea</taxon>
        <taxon>Methanobacteriati</taxon>
        <taxon>Methanobacteriota</taxon>
        <taxon>Stenosarchaea group</taxon>
        <taxon>Methanomicrobia</taxon>
        <taxon>Methanosarcinales</taxon>
        <taxon>Methanosarcinaceae</taxon>
        <taxon>Methanomethylovorans</taxon>
    </lineage>
</organism>
<sequence length="288" mass="32615">MIFPEEYKYVGVTGIHPDDADDEPVYFLSRYIIVEQLTDIDKEYSVYRVEHTGEELLRKVTKIELLASGKQVLKYDALLNIKDRRLLIEKASELCKADVNTVIFTGLDRHVTFVHAPDLSEIIDLEIVDVVPPEPSWLSLMIRKLEASGIFGDLSIRFNENMKDLRQFEGEKTVFPCSSSGLKGKCLDSDIVTGDGSLLVGCEISRKLFESRFPGLQYDFINICPFRSDIYTPQRPFITRCCLSERSGLATINGIKGTVVHWGASEFQIAVAIRELVQQIKKEQGDDQ</sequence>
<proteinExistence type="predicted"/>